<sequence>MKIVITGSLGNISKSLAEKLLREKHDITVISSNPRKQEDIKILGAIPAIGSVEDDKFLTKIFTGADAVYCMIPPNFKEIDQISYYKRIGESYAGAIAAAGIKRLIHLSSYGAHLSKGTGFITGSYEVEQLFNQLQNLQVTHIRPGFFYYNLYRYIDMIKEIGCIGTNFGQEDRLILVSPYDIAMVISEELVKTGSIERVRYVASDERTCNEIASVLGEAIGMAGLTWEYIDDQTVMKKLINSGMPASAAEALVELGAATHKGLLREDIDIHPPRFGRVKLEEFAKEFARVYHSRT</sequence>
<evidence type="ECO:0000313" key="2">
    <source>
        <dbReference type="EMBL" id="ATL49363.1"/>
    </source>
</evidence>
<dbReference type="RefSeq" id="WP_098195731.1">
    <property type="nucleotide sequence ID" value="NZ_CP023777.1"/>
</dbReference>
<dbReference type="Pfam" id="PF05368">
    <property type="entry name" value="NmrA"/>
    <property type="match status" value="1"/>
</dbReference>
<dbReference type="OrthoDB" id="2149806at2"/>
<dbReference type="AlphaFoldDB" id="A0A291QZU3"/>
<evidence type="ECO:0000313" key="3">
    <source>
        <dbReference type="Proteomes" id="UP000220133"/>
    </source>
</evidence>
<dbReference type="InterPro" id="IPR051604">
    <property type="entry name" value="Ergot_Alk_Oxidoreductase"/>
</dbReference>
<dbReference type="Gene3D" id="3.40.50.720">
    <property type="entry name" value="NAD(P)-binding Rossmann-like Domain"/>
    <property type="match status" value="1"/>
</dbReference>
<gene>
    <name evidence="2" type="ORF">COR50_20485</name>
</gene>
<dbReference type="InterPro" id="IPR036291">
    <property type="entry name" value="NAD(P)-bd_dom_sf"/>
</dbReference>
<dbReference type="PANTHER" id="PTHR43162">
    <property type="match status" value="1"/>
</dbReference>
<dbReference type="Proteomes" id="UP000220133">
    <property type="component" value="Chromosome"/>
</dbReference>
<name>A0A291QZU3_9BACT</name>
<protein>
    <submittedName>
        <fullName evidence="2">NAD-dependent dehydratase</fullName>
    </submittedName>
</protein>
<dbReference type="InterPro" id="IPR008030">
    <property type="entry name" value="NmrA-like"/>
</dbReference>
<dbReference type="Gene3D" id="3.90.25.10">
    <property type="entry name" value="UDP-galactose 4-epimerase, domain 1"/>
    <property type="match status" value="1"/>
</dbReference>
<dbReference type="SUPFAM" id="SSF51735">
    <property type="entry name" value="NAD(P)-binding Rossmann-fold domains"/>
    <property type="match status" value="1"/>
</dbReference>
<feature type="domain" description="NmrA-like" evidence="1">
    <location>
        <begin position="2"/>
        <end position="255"/>
    </location>
</feature>
<organism evidence="2 3">
    <name type="scientific">Chitinophaga caeni</name>
    <dbReference type="NCBI Taxonomy" id="2029983"/>
    <lineage>
        <taxon>Bacteria</taxon>
        <taxon>Pseudomonadati</taxon>
        <taxon>Bacteroidota</taxon>
        <taxon>Chitinophagia</taxon>
        <taxon>Chitinophagales</taxon>
        <taxon>Chitinophagaceae</taxon>
        <taxon>Chitinophaga</taxon>
    </lineage>
</organism>
<dbReference type="KEGG" id="cbae:COR50_20485"/>
<proteinExistence type="predicted"/>
<reference evidence="2 3" key="1">
    <citation type="submission" date="2017-10" db="EMBL/GenBank/DDBJ databases">
        <title>Paenichitinophaga pekingensis gen. nov., sp. nov., isolated from activated sludge.</title>
        <authorList>
            <person name="Jin D."/>
            <person name="Kong X."/>
            <person name="Deng Y."/>
            <person name="Bai Z."/>
        </authorList>
    </citation>
    <scope>NUCLEOTIDE SEQUENCE [LARGE SCALE GENOMIC DNA]</scope>
    <source>
        <strain evidence="2 3">13</strain>
    </source>
</reference>
<keyword evidence="3" id="KW-1185">Reference proteome</keyword>
<evidence type="ECO:0000259" key="1">
    <source>
        <dbReference type="Pfam" id="PF05368"/>
    </source>
</evidence>
<dbReference type="PANTHER" id="PTHR43162:SF1">
    <property type="entry name" value="PRESTALK A DIFFERENTIATION PROTEIN A"/>
    <property type="match status" value="1"/>
</dbReference>
<dbReference type="EMBL" id="CP023777">
    <property type="protein sequence ID" value="ATL49363.1"/>
    <property type="molecule type" value="Genomic_DNA"/>
</dbReference>
<accession>A0A291QZU3</accession>